<accession>A0ABX3A4E7</accession>
<reference evidence="1 2" key="1">
    <citation type="submission" date="2016-08" db="EMBL/GenBank/DDBJ databases">
        <title>Draft genome sequence of Candidatus Piscirickettsia litoralis, from seawater.</title>
        <authorList>
            <person name="Wan X."/>
            <person name="Lee A.J."/>
            <person name="Hou S."/>
            <person name="Donachie S.P."/>
        </authorList>
    </citation>
    <scope>NUCLEOTIDE SEQUENCE [LARGE SCALE GENOMIC DNA]</scope>
    <source>
        <strain evidence="1 2">Y2</strain>
    </source>
</reference>
<evidence type="ECO:0000313" key="1">
    <source>
        <dbReference type="EMBL" id="ODN43395.1"/>
    </source>
</evidence>
<organism evidence="1 2">
    <name type="scientific">Piscirickettsia litoralis</name>
    <dbReference type="NCBI Taxonomy" id="1891921"/>
    <lineage>
        <taxon>Bacteria</taxon>
        <taxon>Pseudomonadati</taxon>
        <taxon>Pseudomonadota</taxon>
        <taxon>Gammaproteobacteria</taxon>
        <taxon>Thiotrichales</taxon>
        <taxon>Piscirickettsiaceae</taxon>
        <taxon>Piscirickettsia</taxon>
    </lineage>
</organism>
<proteinExistence type="predicted"/>
<dbReference type="Proteomes" id="UP000094329">
    <property type="component" value="Unassembled WGS sequence"/>
</dbReference>
<gene>
    <name evidence="1" type="ORF">BGC07_11250</name>
</gene>
<dbReference type="EMBL" id="MDTU01000001">
    <property type="protein sequence ID" value="ODN43395.1"/>
    <property type="molecule type" value="Genomic_DNA"/>
</dbReference>
<protein>
    <submittedName>
        <fullName evidence="1">Uncharacterized protein</fullName>
    </submittedName>
</protein>
<name>A0ABX3A4E7_9GAMM</name>
<dbReference type="RefSeq" id="WP_069313192.1">
    <property type="nucleotide sequence ID" value="NZ_MDTU01000001.1"/>
</dbReference>
<keyword evidence="2" id="KW-1185">Reference proteome</keyword>
<sequence>MLNQEVNLVIDVEIYQQTQNNIIKHLQALSHQSSSSPIQANIYTTNFSDQAPVRQLKVAYHFNTEEQLGLYLHKVIKPFYHHLENNFNNLIQVKYQTFELMQSFSNTQYC</sequence>
<evidence type="ECO:0000313" key="2">
    <source>
        <dbReference type="Proteomes" id="UP000094329"/>
    </source>
</evidence>
<comment type="caution">
    <text evidence="1">The sequence shown here is derived from an EMBL/GenBank/DDBJ whole genome shotgun (WGS) entry which is preliminary data.</text>
</comment>